<dbReference type="InterPro" id="IPR011969">
    <property type="entry name" value="Clan_AA_Asp_peptidase_C"/>
</dbReference>
<keyword evidence="1" id="KW-0812">Transmembrane</keyword>
<dbReference type="GO" id="GO:0008233">
    <property type="term" value="F:peptidase activity"/>
    <property type="evidence" value="ECO:0007669"/>
    <property type="project" value="UniProtKB-KW"/>
</dbReference>
<feature type="transmembrane region" description="Helical" evidence="1">
    <location>
        <begin position="7"/>
        <end position="25"/>
    </location>
</feature>
<reference evidence="2" key="2">
    <citation type="journal article" date="2021" name="Microorganisms">
        <title>Bacterial Dimethylsulfoniopropionate Biosynthesis in the East China Sea.</title>
        <authorList>
            <person name="Liu J."/>
            <person name="Zhang Y."/>
            <person name="Liu J."/>
            <person name="Zhong H."/>
            <person name="Williams B.T."/>
            <person name="Zheng Y."/>
            <person name="Curson A.R.J."/>
            <person name="Sun C."/>
            <person name="Sun H."/>
            <person name="Song D."/>
            <person name="Wagner Mackenzie B."/>
            <person name="Bermejo Martinez A."/>
            <person name="Todd J.D."/>
            <person name="Zhang X.H."/>
        </authorList>
    </citation>
    <scope>NUCLEOTIDE SEQUENCE</scope>
    <source>
        <strain evidence="2">AESS21</strain>
    </source>
</reference>
<keyword evidence="2" id="KW-0378">Hydrolase</keyword>
<accession>A0A944CAP0</accession>
<dbReference type="Gene3D" id="2.40.70.10">
    <property type="entry name" value="Acid Proteases"/>
    <property type="match status" value="1"/>
</dbReference>
<dbReference type="InterPro" id="IPR021109">
    <property type="entry name" value="Peptidase_aspartic_dom_sf"/>
</dbReference>
<dbReference type="AlphaFoldDB" id="A0A944CAP0"/>
<dbReference type="Proteomes" id="UP000705379">
    <property type="component" value="Unassembled WGS sequence"/>
</dbReference>
<dbReference type="EMBL" id="QTKU01000001">
    <property type="protein sequence ID" value="MBS8258874.1"/>
    <property type="molecule type" value="Genomic_DNA"/>
</dbReference>
<organism evidence="2 3">
    <name type="scientific">Roseibium polysiphoniae</name>
    <dbReference type="NCBI Taxonomy" id="2571221"/>
    <lineage>
        <taxon>Bacteria</taxon>
        <taxon>Pseudomonadati</taxon>
        <taxon>Pseudomonadota</taxon>
        <taxon>Alphaproteobacteria</taxon>
        <taxon>Hyphomicrobiales</taxon>
        <taxon>Stappiaceae</taxon>
        <taxon>Roseibium</taxon>
    </lineage>
</organism>
<feature type="transmembrane region" description="Helical" evidence="1">
    <location>
        <begin position="67"/>
        <end position="87"/>
    </location>
</feature>
<keyword evidence="1" id="KW-0472">Membrane</keyword>
<proteinExistence type="predicted"/>
<sequence>MRGIRGIVIGVLITIMVGAGLYALVDFSGDPDNLDFDQTGPRIVTLSVLAFVFVASLVFGQPRVRDIVQGVFFWGGLLALLVVGYTFRADLIQGGYRVLGALAPGLAVPQDDGTILIVRDASGHFSLEANTNGAKTRFLLDTGASAVVLTREDAARAGFSDSELTFSVPVQTANGGALVAPVRVRTLSVGDLSLKDVRAFVAREGALDTSLFGMTALNRLSSWRIEGDRLVLTP</sequence>
<keyword evidence="2" id="KW-0645">Protease</keyword>
<feature type="transmembrane region" description="Helical" evidence="1">
    <location>
        <begin position="40"/>
        <end position="60"/>
    </location>
</feature>
<dbReference type="InterPro" id="IPR034122">
    <property type="entry name" value="Retropepsin-like_bacterial"/>
</dbReference>
<evidence type="ECO:0000256" key="1">
    <source>
        <dbReference type="SAM" id="Phobius"/>
    </source>
</evidence>
<gene>
    <name evidence="2" type="ORF">DYI23_01475</name>
</gene>
<dbReference type="CDD" id="cd05483">
    <property type="entry name" value="retropepsin_like_bacteria"/>
    <property type="match status" value="1"/>
</dbReference>
<evidence type="ECO:0000313" key="3">
    <source>
        <dbReference type="Proteomes" id="UP000705379"/>
    </source>
</evidence>
<dbReference type="RefSeq" id="WP_213214611.1">
    <property type="nucleotide sequence ID" value="NZ_QTKU01000001.1"/>
</dbReference>
<evidence type="ECO:0000313" key="2">
    <source>
        <dbReference type="EMBL" id="MBS8258874.1"/>
    </source>
</evidence>
<dbReference type="Pfam" id="PF13650">
    <property type="entry name" value="Asp_protease_2"/>
    <property type="match status" value="1"/>
</dbReference>
<dbReference type="NCBIfam" id="TIGR02281">
    <property type="entry name" value="clan_AA_DTGA"/>
    <property type="match status" value="1"/>
</dbReference>
<reference evidence="2" key="1">
    <citation type="submission" date="2018-08" db="EMBL/GenBank/DDBJ databases">
        <authorList>
            <person name="Jin W."/>
            <person name="Wang H."/>
            <person name="Yang Y."/>
            <person name="Li M."/>
            <person name="Liu J."/>
        </authorList>
    </citation>
    <scope>NUCLEOTIDE SEQUENCE</scope>
    <source>
        <strain evidence="2">AESS21</strain>
    </source>
</reference>
<keyword evidence="1" id="KW-1133">Transmembrane helix</keyword>
<dbReference type="GO" id="GO:0006508">
    <property type="term" value="P:proteolysis"/>
    <property type="evidence" value="ECO:0007669"/>
    <property type="project" value="UniProtKB-KW"/>
</dbReference>
<dbReference type="SUPFAM" id="SSF50630">
    <property type="entry name" value="Acid proteases"/>
    <property type="match status" value="1"/>
</dbReference>
<dbReference type="EC" id="3.4.23.-" evidence="2"/>
<name>A0A944CAP0_9HYPH</name>
<comment type="caution">
    <text evidence="2">The sequence shown here is derived from an EMBL/GenBank/DDBJ whole genome shotgun (WGS) entry which is preliminary data.</text>
</comment>
<protein>
    <submittedName>
        <fullName evidence="2">TIGR02281 family clan AA aspartic protease</fullName>
        <ecNumber evidence="2">3.4.23.-</ecNumber>
    </submittedName>
</protein>